<evidence type="ECO:0000313" key="2">
    <source>
        <dbReference type="EMBL" id="TRY57000.1"/>
    </source>
</evidence>
<dbReference type="InterPro" id="IPR027893">
    <property type="entry name" value="GON7_meta"/>
</dbReference>
<proteinExistence type="predicted"/>
<feature type="compositionally biased region" description="Basic and acidic residues" evidence="1">
    <location>
        <begin position="52"/>
        <end position="64"/>
    </location>
</feature>
<feature type="compositionally biased region" description="Acidic residues" evidence="1">
    <location>
        <begin position="65"/>
        <end position="78"/>
    </location>
</feature>
<organism evidence="2 3">
    <name type="scientific">Danionella cerebrum</name>
    <dbReference type="NCBI Taxonomy" id="2873325"/>
    <lineage>
        <taxon>Eukaryota</taxon>
        <taxon>Metazoa</taxon>
        <taxon>Chordata</taxon>
        <taxon>Craniata</taxon>
        <taxon>Vertebrata</taxon>
        <taxon>Euteleostomi</taxon>
        <taxon>Actinopterygii</taxon>
        <taxon>Neopterygii</taxon>
        <taxon>Teleostei</taxon>
        <taxon>Ostariophysi</taxon>
        <taxon>Cypriniformes</taxon>
        <taxon>Danionidae</taxon>
        <taxon>Danioninae</taxon>
        <taxon>Danionella</taxon>
    </lineage>
</organism>
<keyword evidence="3" id="KW-1185">Reference proteome</keyword>
<protein>
    <submittedName>
        <fullName evidence="2">Uncharacterized protein</fullName>
    </submittedName>
</protein>
<sequence>MATCELKGELKNRDGHTNKFTVQVDANLKSIVSGIKTLNADISRVLTVLVEQEKGSGRNGKGLDNEVDEEEDSDEETANETATRQLNSEPPNKRKKSSRR</sequence>
<accession>A0A553MUY2</accession>
<dbReference type="EMBL" id="SRMA01027249">
    <property type="protein sequence ID" value="TRY57000.1"/>
    <property type="molecule type" value="Genomic_DNA"/>
</dbReference>
<evidence type="ECO:0000313" key="3">
    <source>
        <dbReference type="Proteomes" id="UP000316079"/>
    </source>
</evidence>
<dbReference type="GO" id="GO:0000408">
    <property type="term" value="C:EKC/KEOPS complex"/>
    <property type="evidence" value="ECO:0007669"/>
    <property type="project" value="InterPro"/>
</dbReference>
<dbReference type="Proteomes" id="UP000316079">
    <property type="component" value="Unassembled WGS sequence"/>
</dbReference>
<dbReference type="OrthoDB" id="8905128at2759"/>
<reference evidence="2 3" key="1">
    <citation type="journal article" date="2019" name="Sci. Data">
        <title>Hybrid genome assembly and annotation of Danionella translucida.</title>
        <authorList>
            <person name="Kadobianskyi M."/>
            <person name="Schulze L."/>
            <person name="Schuelke M."/>
            <person name="Judkewitz B."/>
        </authorList>
    </citation>
    <scope>NUCLEOTIDE SEQUENCE [LARGE SCALE GENOMIC DNA]</scope>
    <source>
        <strain evidence="2 3">Bolton</strain>
    </source>
</reference>
<comment type="caution">
    <text evidence="2">The sequence shown here is derived from an EMBL/GenBank/DDBJ whole genome shotgun (WGS) entry which is preliminary data.</text>
</comment>
<dbReference type="Pfam" id="PF15387">
    <property type="entry name" value="DUF4611"/>
    <property type="match status" value="1"/>
</dbReference>
<dbReference type="AlphaFoldDB" id="A0A553MUY2"/>
<gene>
    <name evidence="2" type="ORF">DNTS_023917</name>
</gene>
<feature type="region of interest" description="Disordered" evidence="1">
    <location>
        <begin position="52"/>
        <end position="100"/>
    </location>
</feature>
<evidence type="ECO:0000256" key="1">
    <source>
        <dbReference type="SAM" id="MobiDB-lite"/>
    </source>
</evidence>
<name>A0A553MUY2_9TELE</name>